<dbReference type="Gene3D" id="2.60.40.10">
    <property type="entry name" value="Immunoglobulins"/>
    <property type="match status" value="14"/>
</dbReference>
<feature type="compositionally biased region" description="Polar residues" evidence="1">
    <location>
        <begin position="1035"/>
        <end position="1045"/>
    </location>
</feature>
<feature type="region of interest" description="Disordered" evidence="1">
    <location>
        <begin position="133"/>
        <end position="157"/>
    </location>
</feature>
<feature type="domain" description="Bacterial Ig" evidence="2">
    <location>
        <begin position="70"/>
        <end position="148"/>
    </location>
</feature>
<accession>A0ABX5L0Q7</accession>
<comment type="caution">
    <text evidence="3">The sequence shown here is derived from an EMBL/GenBank/DDBJ whole genome shotgun (WGS) entry which is preliminary data.</text>
</comment>
<feature type="domain" description="Bacterial Ig" evidence="2">
    <location>
        <begin position="499"/>
        <end position="577"/>
    </location>
</feature>
<feature type="region of interest" description="Disordered" evidence="1">
    <location>
        <begin position="779"/>
        <end position="846"/>
    </location>
</feature>
<feature type="compositionally biased region" description="Polar residues" evidence="1">
    <location>
        <begin position="1158"/>
        <end position="1175"/>
    </location>
</feature>
<dbReference type="EMBL" id="QEWV01000008">
    <property type="protein sequence ID" value="PWD90740.1"/>
    <property type="molecule type" value="Genomic_DNA"/>
</dbReference>
<name>A0ABX5L0Q7_9GAMM</name>
<feature type="region of interest" description="Disordered" evidence="1">
    <location>
        <begin position="1"/>
        <end position="116"/>
    </location>
</feature>
<feature type="domain" description="Bacterial Ig" evidence="2">
    <location>
        <begin position="1099"/>
        <end position="1178"/>
    </location>
</feature>
<feature type="compositionally biased region" description="Polar residues" evidence="1">
    <location>
        <begin position="347"/>
        <end position="358"/>
    </location>
</feature>
<feature type="domain" description="Bacterial Ig" evidence="2">
    <location>
        <begin position="241"/>
        <end position="320"/>
    </location>
</feature>
<feature type="compositionally biased region" description="Polar residues" evidence="1">
    <location>
        <begin position="133"/>
        <end position="145"/>
    </location>
</feature>
<feature type="domain" description="Bacterial Ig" evidence="2">
    <location>
        <begin position="843"/>
        <end position="921"/>
    </location>
</feature>
<reference evidence="4" key="1">
    <citation type="submission" date="2018-05" db="EMBL/GenBank/DDBJ databases">
        <title>Ignatzschineria dubaiensis sp. nov., isolated from necrotic foot tissues of dromedaries (Camelus dromedarius) and associated maggots in Dubai, United Arab Emirates.</title>
        <authorList>
            <person name="Tsang C.C."/>
            <person name="Tang J.Y.M."/>
            <person name="Fong J.Y.H."/>
            <person name="Kinne J."/>
            <person name="Lee H.H."/>
            <person name="Joseph M."/>
            <person name="Jose S."/>
            <person name="Schuster R.K."/>
            <person name="Tang Y."/>
            <person name="Sivakumar S."/>
            <person name="Chen J.H.K."/>
            <person name="Teng J.L.L."/>
            <person name="Lau S.K.P."/>
            <person name="Wernery U."/>
            <person name="Woo P.C.Y."/>
        </authorList>
    </citation>
    <scope>NUCLEOTIDE SEQUENCE [LARGE SCALE GENOMIC DNA]</scope>
    <source>
        <strain evidence="4">UAE-HKU58</strain>
    </source>
</reference>
<feature type="domain" description="Bacterial Ig" evidence="2">
    <location>
        <begin position="756"/>
        <end position="835"/>
    </location>
</feature>
<feature type="domain" description="Bacterial Ig" evidence="2">
    <location>
        <begin position="584"/>
        <end position="663"/>
    </location>
</feature>
<feature type="compositionally biased region" description="Polar residues" evidence="1">
    <location>
        <begin position="911"/>
        <end position="920"/>
    </location>
</feature>
<dbReference type="NCBIfam" id="NF033510">
    <property type="entry name" value="Ca_tandemer"/>
    <property type="match status" value="14"/>
</dbReference>
<proteinExistence type="predicted"/>
<dbReference type="InterPro" id="IPR013783">
    <property type="entry name" value="Ig-like_fold"/>
</dbReference>
<feature type="domain" description="Bacterial Ig" evidence="2">
    <location>
        <begin position="327"/>
        <end position="405"/>
    </location>
</feature>
<feature type="compositionally biased region" description="Polar residues" evidence="1">
    <location>
        <begin position="815"/>
        <end position="832"/>
    </location>
</feature>
<keyword evidence="4" id="KW-1185">Reference proteome</keyword>
<protein>
    <submittedName>
        <fullName evidence="3">Ig-like domain repeat protein</fullName>
    </submittedName>
</protein>
<organism evidence="3 4">
    <name type="scientific">Ignatzschineria cameli</name>
    <dbReference type="NCBI Taxonomy" id="2182793"/>
    <lineage>
        <taxon>Bacteria</taxon>
        <taxon>Pseudomonadati</taxon>
        <taxon>Pseudomonadota</taxon>
        <taxon>Gammaproteobacteria</taxon>
        <taxon>Cardiobacteriales</taxon>
        <taxon>Ignatzschineriaceae</taxon>
        <taxon>Ignatzschineria</taxon>
    </lineage>
</organism>
<gene>
    <name evidence="3" type="ORF">DC078_08385</name>
</gene>
<feature type="region of interest" description="Disordered" evidence="1">
    <location>
        <begin position="430"/>
        <end position="764"/>
    </location>
</feature>
<feature type="domain" description="Bacterial Ig" evidence="2">
    <location>
        <begin position="1014"/>
        <end position="1092"/>
    </location>
</feature>
<evidence type="ECO:0000256" key="1">
    <source>
        <dbReference type="SAM" id="MobiDB-lite"/>
    </source>
</evidence>
<feature type="region of interest" description="Disordered" evidence="1">
    <location>
        <begin position="172"/>
        <end position="417"/>
    </location>
</feature>
<dbReference type="Proteomes" id="UP000245217">
    <property type="component" value="Unassembled WGS sequence"/>
</dbReference>
<evidence type="ECO:0000313" key="4">
    <source>
        <dbReference type="Proteomes" id="UP000245217"/>
    </source>
</evidence>
<dbReference type="InterPro" id="IPR041498">
    <property type="entry name" value="Big_6"/>
</dbReference>
<feature type="domain" description="Bacterial Ig" evidence="2">
    <location>
        <begin position="156"/>
        <end position="234"/>
    </location>
</feature>
<feature type="compositionally biased region" description="Polar residues" evidence="1">
    <location>
        <begin position="739"/>
        <end position="748"/>
    </location>
</feature>
<evidence type="ECO:0000313" key="3">
    <source>
        <dbReference type="EMBL" id="PWD90740.1"/>
    </source>
</evidence>
<dbReference type="Pfam" id="PF17936">
    <property type="entry name" value="Big_6"/>
    <property type="match status" value="14"/>
</dbReference>
<feature type="compositionally biased region" description="Polar residues" evidence="1">
    <location>
        <begin position="385"/>
        <end position="402"/>
    </location>
</feature>
<feature type="domain" description="Bacterial Ig" evidence="2">
    <location>
        <begin position="671"/>
        <end position="749"/>
    </location>
</feature>
<feature type="region of interest" description="Disordered" evidence="1">
    <location>
        <begin position="1118"/>
        <end position="1197"/>
    </location>
</feature>
<feature type="domain" description="Bacterial Ig" evidence="2">
    <location>
        <begin position="2"/>
        <end position="67"/>
    </location>
</feature>
<evidence type="ECO:0000259" key="2">
    <source>
        <dbReference type="Pfam" id="PF17936"/>
    </source>
</evidence>
<feature type="region of interest" description="Disordered" evidence="1">
    <location>
        <begin position="1033"/>
        <end position="1106"/>
    </location>
</feature>
<sequence>MTGDGEPGADVIVKDSEGNIVGEGTVNEDGTFEVELDKPLTNGEELEVSLKDEAGNESDSTKGNAPDTTAPDAPDAEIDEEGLVVKGKTESGSTVEVTDKNGEVIGSGTANEQGEYEIILDRPVTDGETVNVTATDEAGNTSEKTPVTGEKDTVVPDAPDAEIDEEGLVVKGKAEPGSTVEIKDQEGNSLGSVVADPESGAYEVELSRPVTDGETVNVTATDKADNTSESTPVTGEKDTIAPEAPTAEIDEEGLVVKGKAEPGSTVEIKDQEGNSLGSVVADPESGAYEVELSRPVTDGETVDVTATDKAGNTSESTPVTGEKDTIAPDAPTAEIDEDGLVVKGKTESGSTVEVTDSNGEVIGSGTANEQGEYEVELSRPVTDGETVNVTATDEAGNTSDKTPVTGEKDTTAPNAPTAEIDEEGLVVKGKAEPGSTVEIKDQEGNSLGSVVVDPESGEYEITLDRPVTDGETVNVTATDEAGNTSDKTPVTGEKDTVVPDAPDAEIDEDGLVVKGKAEPGSTVEIKDQEGNSLGSVVADPESGEYEITLDRPVTDGETVNVTATDKTGNTSEKTPVTGEKDTIAPEAPDAEIDEDGLVVKGKAEPGSTVEIKDQEGNSLGSVVADPESGAYEVELSRPVTDGETVNVTATDEAGNTSEKTPVTGEKDTVVPDAPDAEIDEDGLVVKGKAEPGSTVEIKDQEGNSLGSVVADPESGDYEVELSRPVTDGETVDVTATDKAGNTSESTPVTGEKDTIAPDAPNAEIDEEGLVVKGNAEPGSTVEVKDQEGNSLGSVVADSESGAYEVELSRPVTDGETVNVTATDEAGNTSDKTPVTGEKDTVVPDAPDAEIDEEGLVVKGKAEPGSTVEIKDQEGNSLGSVVADPESGAYEVELSRPVTDGETVDVTATDKAGNTSESTPVTGEKDTIAPDAPTAEIDEDGLVVKGKAEPGSTVEVKDQEGNSLGSVVADPESGAYEVELSRPVTDGETVDVTATDKAGNTSEKTPVTGEKDTVAPDAPTAEIDEEGLVVKGKTEAGSTVEVTDSNGEVIGSGTANEQGEYEVELSRPVTDGETVDVTATDEAGNTSDKTPVTGEKDTTAPNAPTAEIDEEGLVVKGKAEPGSTVEVKDQEGNSLGSVVVDPESGEYEITLDRPVTDGETVNVTATDKAGNTSEKTPVTGEKDTIAPEAPDAEIDEDG</sequence>
<feature type="domain" description="Bacterial Ig" evidence="2">
    <location>
        <begin position="412"/>
        <end position="491"/>
    </location>
</feature>
<feature type="domain" description="Bacterial Ig" evidence="2">
    <location>
        <begin position="928"/>
        <end position="1007"/>
    </location>
</feature>
<feature type="compositionally biased region" description="Polar residues" evidence="1">
    <location>
        <begin position="310"/>
        <end position="319"/>
    </location>
</feature>
<feature type="non-terminal residue" evidence="3">
    <location>
        <position position="1197"/>
    </location>
</feature>
<feature type="compositionally biased region" description="Polar residues" evidence="1">
    <location>
        <begin position="557"/>
        <end position="574"/>
    </location>
</feature>
<feature type="compositionally biased region" description="Polar residues" evidence="1">
    <location>
        <begin position="643"/>
        <end position="660"/>
    </location>
</feature>
<feature type="compositionally biased region" description="Polar residues" evidence="1">
    <location>
        <begin position="471"/>
        <end position="488"/>
    </location>
</feature>
<feature type="region of interest" description="Disordered" evidence="1">
    <location>
        <begin position="859"/>
        <end position="1021"/>
    </location>
</feature>